<name>A0A2V2ZSA8_9BACI</name>
<sequence length="54" mass="6072">MRESHHLFINGEWIAGEGTERAILNPANESKIFISSGSFKETSFRCSFCSTFSI</sequence>
<dbReference type="RefSeq" id="WP_181396039.1">
    <property type="nucleotide sequence ID" value="NZ_QGTW01000009.1"/>
</dbReference>
<evidence type="ECO:0000313" key="2">
    <source>
        <dbReference type="Proteomes" id="UP000247150"/>
    </source>
</evidence>
<evidence type="ECO:0000313" key="1">
    <source>
        <dbReference type="EMBL" id="PWW26874.1"/>
    </source>
</evidence>
<dbReference type="AlphaFoldDB" id="A0A2V2ZSA8"/>
<reference evidence="1 2" key="1">
    <citation type="submission" date="2018-05" db="EMBL/GenBank/DDBJ databases">
        <title>Freshwater and sediment microbial communities from various areas in North America, analyzing microbe dynamics in response to fracking.</title>
        <authorList>
            <person name="Lamendella R."/>
        </authorList>
    </citation>
    <scope>NUCLEOTIDE SEQUENCE [LARGE SCALE GENOMIC DNA]</scope>
    <source>
        <strain evidence="1 2">15_TX</strain>
    </source>
</reference>
<dbReference type="Proteomes" id="UP000247150">
    <property type="component" value="Unassembled WGS sequence"/>
</dbReference>
<organism evidence="1 2">
    <name type="scientific">Cytobacillus oceanisediminis</name>
    <dbReference type="NCBI Taxonomy" id="665099"/>
    <lineage>
        <taxon>Bacteria</taxon>
        <taxon>Bacillati</taxon>
        <taxon>Bacillota</taxon>
        <taxon>Bacilli</taxon>
        <taxon>Bacillales</taxon>
        <taxon>Bacillaceae</taxon>
        <taxon>Cytobacillus</taxon>
    </lineage>
</organism>
<gene>
    <name evidence="1" type="ORF">DFO73_10937</name>
</gene>
<protein>
    <submittedName>
        <fullName evidence="1">Uncharacterized protein</fullName>
    </submittedName>
</protein>
<dbReference type="EMBL" id="QGTW01000009">
    <property type="protein sequence ID" value="PWW26874.1"/>
    <property type="molecule type" value="Genomic_DNA"/>
</dbReference>
<proteinExistence type="predicted"/>
<accession>A0A2V2ZSA8</accession>
<comment type="caution">
    <text evidence="1">The sequence shown here is derived from an EMBL/GenBank/DDBJ whole genome shotgun (WGS) entry which is preliminary data.</text>
</comment>